<evidence type="ECO:0000256" key="7">
    <source>
        <dbReference type="ARBA" id="ARBA00038171"/>
    </source>
</evidence>
<evidence type="ECO:0000256" key="6">
    <source>
        <dbReference type="ARBA" id="ARBA00023186"/>
    </source>
</evidence>
<evidence type="ECO:0000313" key="10">
    <source>
        <dbReference type="Proteomes" id="UP000217199"/>
    </source>
</evidence>
<dbReference type="Proteomes" id="UP000217199">
    <property type="component" value="Unassembled WGS sequence"/>
</dbReference>
<keyword evidence="4" id="KW-0186">Copper</keyword>
<dbReference type="SUPFAM" id="SSF55008">
    <property type="entry name" value="HMA, heavy metal-associated domain"/>
    <property type="match status" value="1"/>
</dbReference>
<keyword evidence="5" id="KW-0406">Ion transport</keyword>
<name>A0A286UWE9_9AGAM</name>
<dbReference type="CDD" id="cd00371">
    <property type="entry name" value="HMA"/>
    <property type="match status" value="1"/>
</dbReference>
<comment type="similarity">
    <text evidence="7">Belongs to the ATX1 family.</text>
</comment>
<sequence>MMQAGVIETFSVSDGCDGSYFLITVTMSSNTYKYKVKMTCGGCSNAVSRALAKAQGEGAGIDDYKVILDDQYVEVTGTIPLDELTKRIEKTGKEILEKPEIPAAEPVAVA</sequence>
<evidence type="ECO:0000256" key="4">
    <source>
        <dbReference type="ARBA" id="ARBA00023008"/>
    </source>
</evidence>
<dbReference type="InParanoid" id="A0A286UWE9"/>
<keyword evidence="1" id="KW-0813">Transport</keyword>
<dbReference type="InterPro" id="IPR006121">
    <property type="entry name" value="HMA_dom"/>
</dbReference>
<keyword evidence="2" id="KW-0479">Metal-binding</keyword>
<keyword evidence="6" id="KW-0143">Chaperone</keyword>
<proteinExistence type="inferred from homology"/>
<gene>
    <name evidence="9" type="ORF">PNOK_0099700</name>
</gene>
<dbReference type="GO" id="GO:0046872">
    <property type="term" value="F:metal ion binding"/>
    <property type="evidence" value="ECO:0007669"/>
    <property type="project" value="UniProtKB-KW"/>
</dbReference>
<dbReference type="GO" id="GO:0005829">
    <property type="term" value="C:cytosol"/>
    <property type="evidence" value="ECO:0007669"/>
    <property type="project" value="TreeGrafter"/>
</dbReference>
<dbReference type="OrthoDB" id="689350at2759"/>
<dbReference type="EMBL" id="NBII01000001">
    <property type="protein sequence ID" value="PAV23929.1"/>
    <property type="molecule type" value="Genomic_DNA"/>
</dbReference>
<dbReference type="PANTHER" id="PTHR46365:SF1">
    <property type="entry name" value="COPPER TRANSPORT PROTEIN ATOX1"/>
    <property type="match status" value="1"/>
</dbReference>
<dbReference type="Pfam" id="PF00403">
    <property type="entry name" value="HMA"/>
    <property type="match status" value="1"/>
</dbReference>
<comment type="caution">
    <text evidence="9">The sequence shown here is derived from an EMBL/GenBank/DDBJ whole genome shotgun (WGS) entry which is preliminary data.</text>
</comment>
<dbReference type="AlphaFoldDB" id="A0A286UWE9"/>
<evidence type="ECO:0000259" key="8">
    <source>
        <dbReference type="PROSITE" id="PS50846"/>
    </source>
</evidence>
<dbReference type="InterPro" id="IPR036163">
    <property type="entry name" value="HMA_dom_sf"/>
</dbReference>
<evidence type="ECO:0000256" key="1">
    <source>
        <dbReference type="ARBA" id="ARBA00022448"/>
    </source>
</evidence>
<dbReference type="PANTHER" id="PTHR46365">
    <property type="entry name" value="COPPER TRANSPORT PROTEIN ATOX1"/>
    <property type="match status" value="1"/>
</dbReference>
<feature type="domain" description="HMA" evidence="8">
    <location>
        <begin position="29"/>
        <end position="96"/>
    </location>
</feature>
<dbReference type="GO" id="GO:0006825">
    <property type="term" value="P:copper ion transport"/>
    <property type="evidence" value="ECO:0007669"/>
    <property type="project" value="UniProtKB-KW"/>
</dbReference>
<dbReference type="PROSITE" id="PS50846">
    <property type="entry name" value="HMA_2"/>
    <property type="match status" value="1"/>
</dbReference>
<reference evidence="9 10" key="1">
    <citation type="journal article" date="2017" name="Mol. Ecol.">
        <title>Comparative and population genomic landscape of Phellinus noxius: A hypervariable fungus causing root rot in trees.</title>
        <authorList>
            <person name="Chung C.L."/>
            <person name="Lee T.J."/>
            <person name="Akiba M."/>
            <person name="Lee H.H."/>
            <person name="Kuo T.H."/>
            <person name="Liu D."/>
            <person name="Ke H.M."/>
            <person name="Yokoi T."/>
            <person name="Roa M.B."/>
            <person name="Lu M.J."/>
            <person name="Chang Y.Y."/>
            <person name="Ann P.J."/>
            <person name="Tsai J.N."/>
            <person name="Chen C.Y."/>
            <person name="Tzean S.S."/>
            <person name="Ota Y."/>
            <person name="Hattori T."/>
            <person name="Sahashi N."/>
            <person name="Liou R.F."/>
            <person name="Kikuchi T."/>
            <person name="Tsai I.J."/>
        </authorList>
    </citation>
    <scope>NUCLEOTIDE SEQUENCE [LARGE SCALE GENOMIC DNA]</scope>
    <source>
        <strain evidence="9 10">FFPRI411160</strain>
    </source>
</reference>
<dbReference type="GO" id="GO:0016531">
    <property type="term" value="F:copper chaperone activity"/>
    <property type="evidence" value="ECO:0007669"/>
    <property type="project" value="TreeGrafter"/>
</dbReference>
<evidence type="ECO:0000256" key="5">
    <source>
        <dbReference type="ARBA" id="ARBA00023065"/>
    </source>
</evidence>
<accession>A0A286UWE9</accession>
<organism evidence="9 10">
    <name type="scientific">Pyrrhoderma noxium</name>
    <dbReference type="NCBI Taxonomy" id="2282107"/>
    <lineage>
        <taxon>Eukaryota</taxon>
        <taxon>Fungi</taxon>
        <taxon>Dikarya</taxon>
        <taxon>Basidiomycota</taxon>
        <taxon>Agaricomycotina</taxon>
        <taxon>Agaricomycetes</taxon>
        <taxon>Hymenochaetales</taxon>
        <taxon>Hymenochaetaceae</taxon>
        <taxon>Pyrrhoderma</taxon>
    </lineage>
</organism>
<keyword evidence="10" id="KW-1185">Reference proteome</keyword>
<dbReference type="FunCoup" id="A0A286UWE9">
    <property type="interactions" value="316"/>
</dbReference>
<protein>
    <submittedName>
        <fullName evidence="9">Copper chaperone taha</fullName>
    </submittedName>
</protein>
<evidence type="ECO:0000313" key="9">
    <source>
        <dbReference type="EMBL" id="PAV23929.1"/>
    </source>
</evidence>
<dbReference type="STRING" id="2282107.A0A286UWE9"/>
<evidence type="ECO:0000256" key="3">
    <source>
        <dbReference type="ARBA" id="ARBA00022796"/>
    </source>
</evidence>
<dbReference type="InterPro" id="IPR051881">
    <property type="entry name" value="Copper_transport_ATOX1-like"/>
</dbReference>
<keyword evidence="3" id="KW-0187">Copper transport</keyword>
<evidence type="ECO:0000256" key="2">
    <source>
        <dbReference type="ARBA" id="ARBA00022723"/>
    </source>
</evidence>
<dbReference type="Gene3D" id="3.30.70.100">
    <property type="match status" value="1"/>
</dbReference>